<proteinExistence type="inferred from homology"/>
<name>A0A2K3P9I5_TRIPR</name>
<reference evidence="8 9" key="2">
    <citation type="journal article" date="2017" name="Front. Plant Sci.">
        <title>Gene Classification and Mining of Molecular Markers Useful in Red Clover (Trifolium pratense) Breeding.</title>
        <authorList>
            <person name="Istvanek J."/>
            <person name="Dluhosova J."/>
            <person name="Dluhos P."/>
            <person name="Patkova L."/>
            <person name="Nedelnik J."/>
            <person name="Repkova J."/>
        </authorList>
    </citation>
    <scope>NUCLEOTIDE SEQUENCE [LARGE SCALE GENOMIC DNA]</scope>
    <source>
        <strain evidence="9">cv. Tatra</strain>
        <tissue evidence="8">Young leaves</tissue>
    </source>
</reference>
<dbReference type="GO" id="GO:0051301">
    <property type="term" value="P:cell division"/>
    <property type="evidence" value="ECO:0007669"/>
    <property type="project" value="UniProtKB-KW"/>
</dbReference>
<dbReference type="FunFam" id="1.10.472.10:FF:000028">
    <property type="entry name" value="Cyclin-T1-5 like"/>
    <property type="match status" value="1"/>
</dbReference>
<feature type="compositionally biased region" description="Basic and acidic residues" evidence="6">
    <location>
        <begin position="686"/>
        <end position="701"/>
    </location>
</feature>
<evidence type="ECO:0000256" key="5">
    <source>
        <dbReference type="RuleBase" id="RU000383"/>
    </source>
</evidence>
<dbReference type="GO" id="GO:0016538">
    <property type="term" value="F:cyclin-dependent protein serine/threonine kinase regulator activity"/>
    <property type="evidence" value="ECO:0007669"/>
    <property type="project" value="InterPro"/>
</dbReference>
<dbReference type="SMART" id="SM00385">
    <property type="entry name" value="CYCLIN"/>
    <property type="match status" value="2"/>
</dbReference>
<comment type="subunit">
    <text evidence="1">Interacts with the CDC2 protein kinase to form a serine/threonine kinase holoenzyme complex also known as maturation promoting factor (MPF). The cyclin subunit imparts substrate specificity to the complex.</text>
</comment>
<dbReference type="EMBL" id="ASHM01004926">
    <property type="protein sequence ID" value="PNY11958.1"/>
    <property type="molecule type" value="Genomic_DNA"/>
</dbReference>
<dbReference type="GO" id="GO:0006357">
    <property type="term" value="P:regulation of transcription by RNA polymerase II"/>
    <property type="evidence" value="ECO:0007669"/>
    <property type="project" value="InterPro"/>
</dbReference>
<evidence type="ECO:0000256" key="2">
    <source>
        <dbReference type="ARBA" id="ARBA00022618"/>
    </source>
</evidence>
<reference evidence="8 9" key="1">
    <citation type="journal article" date="2014" name="Am. J. Bot.">
        <title>Genome assembly and annotation for red clover (Trifolium pratense; Fabaceae).</title>
        <authorList>
            <person name="Istvanek J."/>
            <person name="Jaros M."/>
            <person name="Krenek A."/>
            <person name="Repkova J."/>
        </authorList>
    </citation>
    <scope>NUCLEOTIDE SEQUENCE [LARGE SCALE GENOMIC DNA]</scope>
    <source>
        <strain evidence="9">cv. Tatra</strain>
        <tissue evidence="8">Young leaves</tissue>
    </source>
</reference>
<dbReference type="Pfam" id="PF00134">
    <property type="entry name" value="Cyclin_N"/>
    <property type="match status" value="1"/>
</dbReference>
<feature type="compositionally biased region" description="Polar residues" evidence="6">
    <location>
        <begin position="341"/>
        <end position="357"/>
    </location>
</feature>
<dbReference type="InterPro" id="IPR006671">
    <property type="entry name" value="Cyclin_N"/>
</dbReference>
<accession>A0A2K3P9I5</accession>
<sequence length="701" mass="79473">MAALVSGELPHHGAPGGNSIDKQEETLGRWYMSRKEIEENAPSRKDGIDLKKETYLRKSYCTFLQDLGMRLKVPQVTIATAIIFCHRFFLRQSHAKNDRRMYSLECDEMCLDPTSTRDMARVVFMRLGLRSHLELAFGLKSTIATVCMFLAGKVEETPRPLKDVILISYEMIHKKDPAAAQRIKQKDVYEQQKELILLAERVVLATLGFDLNVQHPYKPLVEAIKKFNVAKNALAQVAWNFVNDGLRTSLCLQFKPHHIAAGAIFLAAKFLKVKLPSDGEKVWWQEFDVTPRQLEEVSNQMLELYEQNRIPQSQGSEAEGAAAGGPRAAAKAPAMSEEQASKQNSSHSPPQRSSVENNAVPLTRNENQSNDGSAEVGSDITDHKMDLETRDSQSSEKLPEKDNQREAANKSKSGTERTVVGDQDKLVGTKEVAESGRSDDTTSYKSSGNVGRNLELREGPLGYSPKEAIKMIDTDKVKAALEKRRKERGEMTIKKDIIDDDDLIERELEDGVEMTNKKIDKDKVKAALEKGRKERGGMTIKKDVMDEDDLIERELEDGVEMTNKMIDTDKVKAAIEKRRKERSEMTIKKDVMDDDDLIERELEDGVELAVENEKSKRERRQSWSKPDGEDLEETRDESKLGVKGKLRKDRDEFNAEEGEMIDDTSSLLNNRKRKMIDEDIPSQQPEMKKRLDSNYHNDLSE</sequence>
<dbReference type="PANTHER" id="PTHR10026">
    <property type="entry name" value="CYCLIN"/>
    <property type="match status" value="1"/>
</dbReference>
<feature type="compositionally biased region" description="Low complexity" evidence="6">
    <location>
        <begin position="312"/>
        <end position="338"/>
    </location>
</feature>
<feature type="region of interest" description="Disordered" evidence="6">
    <location>
        <begin position="311"/>
        <end position="461"/>
    </location>
</feature>
<evidence type="ECO:0000259" key="7">
    <source>
        <dbReference type="SMART" id="SM00385"/>
    </source>
</evidence>
<evidence type="ECO:0000256" key="4">
    <source>
        <dbReference type="ARBA" id="ARBA00032263"/>
    </source>
</evidence>
<dbReference type="CDD" id="cd20587">
    <property type="entry name" value="CYCLIN_AcCycT_rpt1"/>
    <property type="match status" value="1"/>
</dbReference>
<evidence type="ECO:0000313" key="9">
    <source>
        <dbReference type="Proteomes" id="UP000236291"/>
    </source>
</evidence>
<keyword evidence="3" id="KW-0131">Cell cycle</keyword>
<feature type="compositionally biased region" description="Basic and acidic residues" evidence="6">
    <location>
        <begin position="380"/>
        <end position="415"/>
    </location>
</feature>
<evidence type="ECO:0000256" key="1">
    <source>
        <dbReference type="ARBA" id="ARBA00011177"/>
    </source>
</evidence>
<gene>
    <name evidence="8" type="ORF">L195_g008578</name>
</gene>
<dbReference type="Gene3D" id="1.10.472.10">
    <property type="entry name" value="Cyclin-like"/>
    <property type="match status" value="2"/>
</dbReference>
<dbReference type="AlphaFoldDB" id="A0A2K3P9I5"/>
<dbReference type="Pfam" id="PF21797">
    <property type="entry name" value="CycT2-like_C"/>
    <property type="match status" value="1"/>
</dbReference>
<evidence type="ECO:0000313" key="8">
    <source>
        <dbReference type="EMBL" id="PNY11958.1"/>
    </source>
</evidence>
<keyword evidence="2" id="KW-0132">Cell division</keyword>
<evidence type="ECO:0000256" key="3">
    <source>
        <dbReference type="ARBA" id="ARBA00023306"/>
    </source>
</evidence>
<comment type="caution">
    <text evidence="8">The sequence shown here is derived from an EMBL/GenBank/DDBJ whole genome shotgun (WGS) entry which is preliminary data.</text>
</comment>
<dbReference type="InterPro" id="IPR013763">
    <property type="entry name" value="Cyclin-like_dom"/>
</dbReference>
<comment type="similarity">
    <text evidence="5">Belongs to the cyclin family.</text>
</comment>
<dbReference type="InterPro" id="IPR036915">
    <property type="entry name" value="Cyclin-like_sf"/>
</dbReference>
<dbReference type="STRING" id="57577.A0A2K3P9I5"/>
<feature type="compositionally biased region" description="Basic and acidic residues" evidence="6">
    <location>
        <begin position="422"/>
        <end position="442"/>
    </location>
</feature>
<dbReference type="CDD" id="cd20588">
    <property type="entry name" value="CYCLIN_AcCycT_rpt2"/>
    <property type="match status" value="1"/>
</dbReference>
<feature type="domain" description="Cyclin-like" evidence="7">
    <location>
        <begin position="218"/>
        <end position="303"/>
    </location>
</feature>
<organism evidence="8 9">
    <name type="scientific">Trifolium pratense</name>
    <name type="common">Red clover</name>
    <dbReference type="NCBI Taxonomy" id="57577"/>
    <lineage>
        <taxon>Eukaryota</taxon>
        <taxon>Viridiplantae</taxon>
        <taxon>Streptophyta</taxon>
        <taxon>Embryophyta</taxon>
        <taxon>Tracheophyta</taxon>
        <taxon>Spermatophyta</taxon>
        <taxon>Magnoliopsida</taxon>
        <taxon>eudicotyledons</taxon>
        <taxon>Gunneridae</taxon>
        <taxon>Pentapetalae</taxon>
        <taxon>rosids</taxon>
        <taxon>fabids</taxon>
        <taxon>Fabales</taxon>
        <taxon>Fabaceae</taxon>
        <taxon>Papilionoideae</taxon>
        <taxon>50 kb inversion clade</taxon>
        <taxon>NPAAA clade</taxon>
        <taxon>Hologalegina</taxon>
        <taxon>IRL clade</taxon>
        <taxon>Trifolieae</taxon>
        <taxon>Trifolium</taxon>
    </lineage>
</organism>
<feature type="domain" description="Cyclin-like" evidence="7">
    <location>
        <begin position="99"/>
        <end position="205"/>
    </location>
</feature>
<dbReference type="Proteomes" id="UP000236291">
    <property type="component" value="Unassembled WGS sequence"/>
</dbReference>
<evidence type="ECO:0000256" key="6">
    <source>
        <dbReference type="SAM" id="MobiDB-lite"/>
    </source>
</evidence>
<protein>
    <recommendedName>
        <fullName evidence="4">B-like cyclin</fullName>
    </recommendedName>
</protein>
<keyword evidence="5" id="KW-0195">Cyclin</keyword>
<feature type="region of interest" description="Disordered" evidence="6">
    <location>
        <begin position="609"/>
        <end position="701"/>
    </location>
</feature>
<feature type="region of interest" description="Disordered" evidence="6">
    <location>
        <begin position="1"/>
        <end position="22"/>
    </location>
</feature>
<dbReference type="InterPro" id="IPR043198">
    <property type="entry name" value="Cyclin/Ssn8"/>
</dbReference>
<dbReference type="SUPFAM" id="SSF47954">
    <property type="entry name" value="Cyclin-like"/>
    <property type="match status" value="2"/>
</dbReference>